<evidence type="ECO:0000256" key="2">
    <source>
        <dbReference type="ARBA" id="ARBA00005254"/>
    </source>
</evidence>
<dbReference type="EMBL" id="WWHY01000001">
    <property type="protein sequence ID" value="MYR30915.1"/>
    <property type="molecule type" value="Genomic_DNA"/>
</dbReference>
<evidence type="ECO:0000256" key="4">
    <source>
        <dbReference type="ARBA" id="ARBA00023098"/>
    </source>
</evidence>
<dbReference type="InterPro" id="IPR045002">
    <property type="entry name" value="Ech1-like"/>
</dbReference>
<comment type="similarity">
    <text evidence="2 6">Belongs to the enoyl-CoA hydratase/isomerase family.</text>
</comment>
<keyword evidence="5 7" id="KW-0413">Isomerase</keyword>
<organism evidence="7 8">
    <name type="scientific">Nocardiopsis alba</name>
    <dbReference type="NCBI Taxonomy" id="53437"/>
    <lineage>
        <taxon>Bacteria</taxon>
        <taxon>Bacillati</taxon>
        <taxon>Actinomycetota</taxon>
        <taxon>Actinomycetes</taxon>
        <taxon>Streptosporangiales</taxon>
        <taxon>Nocardiopsidaceae</taxon>
        <taxon>Nocardiopsis</taxon>
    </lineage>
</organism>
<dbReference type="PANTHER" id="PTHR43149:SF1">
    <property type="entry name" value="DELTA(3,5)-DELTA(2,4)-DIENOYL-COA ISOMERASE, MITOCHONDRIAL"/>
    <property type="match status" value="1"/>
</dbReference>
<dbReference type="InterPro" id="IPR029045">
    <property type="entry name" value="ClpP/crotonase-like_dom_sf"/>
</dbReference>
<evidence type="ECO:0000256" key="6">
    <source>
        <dbReference type="RuleBase" id="RU003707"/>
    </source>
</evidence>
<dbReference type="Gene3D" id="3.90.226.10">
    <property type="entry name" value="2-enoyl-CoA Hydratase, Chain A, domain 1"/>
    <property type="match status" value="1"/>
</dbReference>
<evidence type="ECO:0000256" key="1">
    <source>
        <dbReference type="ARBA" id="ARBA00005005"/>
    </source>
</evidence>
<dbReference type="CDD" id="cd06558">
    <property type="entry name" value="crotonase-like"/>
    <property type="match status" value="1"/>
</dbReference>
<dbReference type="PANTHER" id="PTHR43149">
    <property type="entry name" value="ENOYL-COA HYDRATASE"/>
    <property type="match status" value="1"/>
</dbReference>
<proteinExistence type="inferred from homology"/>
<dbReference type="Proteomes" id="UP000467124">
    <property type="component" value="Unassembled WGS sequence"/>
</dbReference>
<keyword evidence="4" id="KW-0443">Lipid metabolism</keyword>
<dbReference type="InterPro" id="IPR018376">
    <property type="entry name" value="Enoyl-CoA_hyd/isom_CS"/>
</dbReference>
<gene>
    <name evidence="7" type="ORF">GTW20_01185</name>
</gene>
<dbReference type="InterPro" id="IPR001753">
    <property type="entry name" value="Enoyl-CoA_hydra/iso"/>
</dbReference>
<evidence type="ECO:0000313" key="7">
    <source>
        <dbReference type="EMBL" id="MYR30915.1"/>
    </source>
</evidence>
<dbReference type="InterPro" id="IPR014748">
    <property type="entry name" value="Enoyl-CoA_hydra_C"/>
</dbReference>
<evidence type="ECO:0000256" key="5">
    <source>
        <dbReference type="ARBA" id="ARBA00023235"/>
    </source>
</evidence>
<sequence>MTQAPQETGVTEPPGEEELTRAGLRLTVEGAVARITISRPERRNAMTGRTWTTLAHIGQTLPEDVRIVVIAGEGDIFSAGIDLGMFTPEGVEGERSIIGGLTDGSADEADLDAYIAELQQGFLWLRRPDLVTIAAVRGYAIGAGFQLALSCDLRVLADDAVFCMKEPALGLVPDLTGTKPLVDIVGVHRATEICLTARKVGAEESRELGLATLVVGVDELEGAVDDAVAALLTVDRGAATATKDLLLQAEGNTLEEQCAAERAAQVKRLTTLAKAMAAQA</sequence>
<dbReference type="GO" id="GO:0016853">
    <property type="term" value="F:isomerase activity"/>
    <property type="evidence" value="ECO:0007669"/>
    <property type="project" value="UniProtKB-KW"/>
</dbReference>
<reference evidence="7 8" key="1">
    <citation type="journal article" date="2019" name="Nat. Commun.">
        <title>The antimicrobial potential of Streptomyces from insect microbiomes.</title>
        <authorList>
            <person name="Chevrette M.G."/>
            <person name="Carlson C.M."/>
            <person name="Ortega H.E."/>
            <person name="Thomas C."/>
            <person name="Ananiev G.E."/>
            <person name="Barns K.J."/>
            <person name="Book A.J."/>
            <person name="Cagnazzo J."/>
            <person name="Carlos C."/>
            <person name="Flanigan W."/>
            <person name="Grubbs K.J."/>
            <person name="Horn H.A."/>
            <person name="Hoffmann F.M."/>
            <person name="Klassen J.L."/>
            <person name="Knack J.J."/>
            <person name="Lewin G.R."/>
            <person name="McDonald B.R."/>
            <person name="Muller L."/>
            <person name="Melo W.G.P."/>
            <person name="Pinto-Tomas A.A."/>
            <person name="Schmitz A."/>
            <person name="Wendt-Pienkowski E."/>
            <person name="Wildman S."/>
            <person name="Zhao M."/>
            <person name="Zhang F."/>
            <person name="Bugni T.S."/>
            <person name="Andes D.R."/>
            <person name="Pupo M.T."/>
            <person name="Currie C.R."/>
        </authorList>
    </citation>
    <scope>NUCLEOTIDE SEQUENCE [LARGE SCALE GENOMIC DNA]</scope>
    <source>
        <strain evidence="7 8">SID5840</strain>
    </source>
</reference>
<evidence type="ECO:0000256" key="3">
    <source>
        <dbReference type="ARBA" id="ARBA00022832"/>
    </source>
</evidence>
<comment type="pathway">
    <text evidence="1">Lipid metabolism; fatty acid beta-oxidation.</text>
</comment>
<dbReference type="RefSeq" id="WP_161110054.1">
    <property type="nucleotide sequence ID" value="NZ_JBEYHW010000013.1"/>
</dbReference>
<dbReference type="Pfam" id="PF00378">
    <property type="entry name" value="ECH_1"/>
    <property type="match status" value="1"/>
</dbReference>
<comment type="caution">
    <text evidence="7">The sequence shown here is derived from an EMBL/GenBank/DDBJ whole genome shotgun (WGS) entry which is preliminary data.</text>
</comment>
<dbReference type="PROSITE" id="PS00166">
    <property type="entry name" value="ENOYL_COA_HYDRATASE"/>
    <property type="match status" value="1"/>
</dbReference>
<dbReference type="GO" id="GO:0006631">
    <property type="term" value="P:fatty acid metabolic process"/>
    <property type="evidence" value="ECO:0007669"/>
    <property type="project" value="UniProtKB-KW"/>
</dbReference>
<name>A0A7K2IMA7_9ACTN</name>
<dbReference type="AlphaFoldDB" id="A0A7K2IMA7"/>
<keyword evidence="3" id="KW-0276">Fatty acid metabolism</keyword>
<dbReference type="SUPFAM" id="SSF52096">
    <property type="entry name" value="ClpP/crotonase"/>
    <property type="match status" value="1"/>
</dbReference>
<dbReference type="Gene3D" id="1.10.12.10">
    <property type="entry name" value="Lyase 2-enoyl-coa Hydratase, Chain A, domain 2"/>
    <property type="match status" value="1"/>
</dbReference>
<evidence type="ECO:0000313" key="8">
    <source>
        <dbReference type="Proteomes" id="UP000467124"/>
    </source>
</evidence>
<protein>
    <submittedName>
        <fullName evidence="7">Enoyl-CoA hydratase/isomerase family protein</fullName>
    </submittedName>
</protein>
<accession>A0A7K2IMA7</accession>